<proteinExistence type="predicted"/>
<evidence type="ECO:0000313" key="1">
    <source>
        <dbReference type="EMBL" id="MTD01705.1"/>
    </source>
</evidence>
<dbReference type="PANTHER" id="PTHR38479:SF2">
    <property type="entry name" value="WINGED HELIX DNA-BINDING DOMAIN-CONTAINING PROTEIN"/>
    <property type="match status" value="1"/>
</dbReference>
<accession>A0A6L6G8B5</accession>
<name>A0A6L6G8B5_STRUB</name>
<evidence type="ECO:0000313" key="2">
    <source>
        <dbReference type="Proteomes" id="UP000483839"/>
    </source>
</evidence>
<dbReference type="PANTHER" id="PTHR38479">
    <property type="entry name" value="LMO0824 PROTEIN"/>
    <property type="match status" value="1"/>
</dbReference>
<comment type="caution">
    <text evidence="1">The sequence shown here is derived from an EMBL/GenBank/DDBJ whole genome shotgun (WGS) entry which is preliminary data.</text>
</comment>
<reference evidence="1 2" key="1">
    <citation type="submission" date="2019-11" db="EMBL/GenBank/DDBJ databases">
        <title>Streptococcus uberis isolated from clinical mastitis cases on a southeastern Queensland dairy.</title>
        <authorList>
            <person name="Workentine M.L."/>
            <person name="Price R."/>
            <person name="Olchowy T."/>
        </authorList>
    </citation>
    <scope>NUCLEOTIDE SEQUENCE [LARGE SCALE GENOMIC DNA]</scope>
    <source>
        <strain evidence="1 2">OLC4459-A17</strain>
    </source>
</reference>
<dbReference type="InterPro" id="IPR009351">
    <property type="entry name" value="AlkZ-like"/>
</dbReference>
<organism evidence="1 2">
    <name type="scientific">Streptococcus uberis</name>
    <dbReference type="NCBI Taxonomy" id="1349"/>
    <lineage>
        <taxon>Bacteria</taxon>
        <taxon>Bacillati</taxon>
        <taxon>Bacillota</taxon>
        <taxon>Bacilli</taxon>
        <taxon>Lactobacillales</taxon>
        <taxon>Streptococcaceae</taxon>
        <taxon>Streptococcus</taxon>
    </lineage>
</organism>
<dbReference type="Pfam" id="PF06224">
    <property type="entry name" value="AlkZ-like"/>
    <property type="match status" value="1"/>
</dbReference>
<dbReference type="Proteomes" id="UP000483839">
    <property type="component" value="Unassembled WGS sequence"/>
</dbReference>
<protein>
    <recommendedName>
        <fullName evidence="3">Winged helix DNA-binding domain-containing protein</fullName>
    </recommendedName>
</protein>
<gene>
    <name evidence="1" type="ORF">GKS16_05400</name>
</gene>
<dbReference type="EMBL" id="WLXI01000040">
    <property type="protein sequence ID" value="MTD01705.1"/>
    <property type="molecule type" value="Genomic_DNA"/>
</dbReference>
<dbReference type="AlphaFoldDB" id="A0A6L6G8B5"/>
<sequence>MKKKLFNLLNSFFDIINIVDSEGNSLLSQKIILCNRLSNQGLIEPLSSPLDVLHKTLGIQAQYINHALFNIYNRLPQSYPFAFKELADTSILAWGQRQTYHFYDYKDWKNICQLLSKQSLWPQKFLSDQGIDLDQHSALLEELLQEPLSRTAILEAFGEKGKTLFQWSALFLLHSRQGHLYHKWAIDAKDRLVFWDQETIIASQKQSLIDTYFKAYGPATLSDLGHFLGMSKTEVGHFDLSHFQQITYKNKIFYYHELNEQLCLPKLLILGKFDPLLVSYHDKEIIIDPKYHSLVWKKAGQIAAIILKEGQFQATWTFRKSTSSISFSVSSLTEFNKSEKAYIEKSFLAFSSQMGLTCQKITYQNL</sequence>
<evidence type="ECO:0008006" key="3">
    <source>
        <dbReference type="Google" id="ProtNLM"/>
    </source>
</evidence>